<protein>
    <recommendedName>
        <fullName evidence="1">Retroviral polymerase SH3-like domain-containing protein</fullName>
    </recommendedName>
</protein>
<comment type="caution">
    <text evidence="2">The sequence shown here is derived from an EMBL/GenBank/DDBJ whole genome shotgun (WGS) entry which is preliminary data.</text>
</comment>
<proteinExistence type="predicted"/>
<dbReference type="AlphaFoldDB" id="A0AAW2PQF0"/>
<evidence type="ECO:0000259" key="1">
    <source>
        <dbReference type="Pfam" id="PF25597"/>
    </source>
</evidence>
<dbReference type="InterPro" id="IPR057670">
    <property type="entry name" value="SH3_retrovirus"/>
</dbReference>
<dbReference type="Pfam" id="PF25597">
    <property type="entry name" value="SH3_retrovirus"/>
    <property type="match status" value="1"/>
</dbReference>
<dbReference type="EMBL" id="JACGWM010000008">
    <property type="protein sequence ID" value="KAL0358004.1"/>
    <property type="molecule type" value="Genomic_DNA"/>
</dbReference>
<feature type="domain" description="Retroviral polymerase SH3-like" evidence="1">
    <location>
        <begin position="66"/>
        <end position="127"/>
    </location>
</feature>
<reference evidence="2" key="1">
    <citation type="submission" date="2020-06" db="EMBL/GenBank/DDBJ databases">
        <authorList>
            <person name="Li T."/>
            <person name="Hu X."/>
            <person name="Zhang T."/>
            <person name="Song X."/>
            <person name="Zhang H."/>
            <person name="Dai N."/>
            <person name="Sheng W."/>
            <person name="Hou X."/>
            <person name="Wei L."/>
        </authorList>
    </citation>
    <scope>NUCLEOTIDE SEQUENCE</scope>
    <source>
        <strain evidence="2">KEN8</strain>
        <tissue evidence="2">Leaf</tissue>
    </source>
</reference>
<organism evidence="2">
    <name type="scientific">Sesamum calycinum</name>
    <dbReference type="NCBI Taxonomy" id="2727403"/>
    <lineage>
        <taxon>Eukaryota</taxon>
        <taxon>Viridiplantae</taxon>
        <taxon>Streptophyta</taxon>
        <taxon>Embryophyta</taxon>
        <taxon>Tracheophyta</taxon>
        <taxon>Spermatophyta</taxon>
        <taxon>Magnoliopsida</taxon>
        <taxon>eudicotyledons</taxon>
        <taxon>Gunneridae</taxon>
        <taxon>Pentapetalae</taxon>
        <taxon>asterids</taxon>
        <taxon>lamiids</taxon>
        <taxon>Lamiales</taxon>
        <taxon>Pedaliaceae</taxon>
        <taxon>Sesamum</taxon>
    </lineage>
</organism>
<accession>A0AAW2PQF0</accession>
<evidence type="ECO:0000313" key="2">
    <source>
        <dbReference type="EMBL" id="KAL0358004.1"/>
    </source>
</evidence>
<name>A0AAW2PQF0_9LAMI</name>
<dbReference type="PANTHER" id="PTHR42648">
    <property type="entry name" value="TRANSPOSASE, PUTATIVE-RELATED"/>
    <property type="match status" value="1"/>
</dbReference>
<dbReference type="InterPro" id="IPR039537">
    <property type="entry name" value="Retrotran_Ty1/copia-like"/>
</dbReference>
<reference evidence="2" key="2">
    <citation type="journal article" date="2024" name="Plant">
        <title>Genomic evolution and insights into agronomic trait innovations of Sesamum species.</title>
        <authorList>
            <person name="Miao H."/>
            <person name="Wang L."/>
            <person name="Qu L."/>
            <person name="Liu H."/>
            <person name="Sun Y."/>
            <person name="Le M."/>
            <person name="Wang Q."/>
            <person name="Wei S."/>
            <person name="Zheng Y."/>
            <person name="Lin W."/>
            <person name="Duan Y."/>
            <person name="Cao H."/>
            <person name="Xiong S."/>
            <person name="Wang X."/>
            <person name="Wei L."/>
            <person name="Li C."/>
            <person name="Ma Q."/>
            <person name="Ju M."/>
            <person name="Zhao R."/>
            <person name="Li G."/>
            <person name="Mu C."/>
            <person name="Tian Q."/>
            <person name="Mei H."/>
            <person name="Zhang T."/>
            <person name="Gao T."/>
            <person name="Zhang H."/>
        </authorList>
    </citation>
    <scope>NUCLEOTIDE SEQUENCE</scope>
    <source>
        <strain evidence="2">KEN8</strain>
    </source>
</reference>
<sequence>MNRSLIENARCLRLNVGFPKSFWAEAVSMACYLINRSPWALLGEKVAKEVCTGNPVDFDDLWIFGCSAYVNVPSDERLKLDLKSKLHFSGFTRNVPSAYMFWDLVARKIVISRDVVFDEQSMPQQHQDKMQKIGSSSIILQMELEPHPTKNRGSSHPMSGDLVVIESDGSSHPTSSGSTTNELQAYNLAKDRQRRTNIKPPSMLGYEDIVSFALLISGDEQTTFHGAITS</sequence>
<dbReference type="PANTHER" id="PTHR42648:SF28">
    <property type="entry name" value="TRANSPOSON-ENCODED PROTEIN WITH RIBONUCLEASE H-LIKE AND RETROVIRUS ZINC FINGER-LIKE DOMAINS"/>
    <property type="match status" value="1"/>
</dbReference>
<gene>
    <name evidence="2" type="ORF">Scaly_1486100</name>
</gene>